<keyword evidence="5" id="KW-0472">Membrane</keyword>
<evidence type="ECO:0000256" key="1">
    <source>
        <dbReference type="ARBA" id="ARBA00022475"/>
    </source>
</evidence>
<name>A0A4P0XHY0_KLEPN</name>
<proteinExistence type="predicted"/>
<dbReference type="AlphaFoldDB" id="A0A4P0XHY0"/>
<protein>
    <submittedName>
        <fullName evidence="6">4-alpha-L-fucosyltransferase</fullName>
        <ecNumber evidence="6">2.4.1.-</ecNumber>
    </submittedName>
</protein>
<accession>A0A4P0XHY0</accession>
<keyword evidence="4 6" id="KW-0808">Transferase</keyword>
<evidence type="ECO:0000256" key="5">
    <source>
        <dbReference type="ARBA" id="ARBA00023136"/>
    </source>
</evidence>
<dbReference type="InterPro" id="IPR009993">
    <property type="entry name" value="WecF"/>
</dbReference>
<dbReference type="GO" id="GO:0008417">
    <property type="term" value="F:fucosyltransferase activity"/>
    <property type="evidence" value="ECO:0007669"/>
    <property type="project" value="InterPro"/>
</dbReference>
<evidence type="ECO:0000256" key="4">
    <source>
        <dbReference type="ARBA" id="ARBA00022679"/>
    </source>
</evidence>
<sequence length="94" mass="10616">MTALIHVLGSDIPHHNQTVLRFFNDELAADPQARRFMIVGDEASVRDGYPALDITCYPGKKALAQAVIATAKANRQQRFFFPRPVQYRAVGWRC</sequence>
<dbReference type="EC" id="2.4.1.-" evidence="6"/>
<dbReference type="Pfam" id="PF07429">
    <property type="entry name" value="Glyco_transf_56"/>
    <property type="match status" value="1"/>
</dbReference>
<keyword evidence="1" id="KW-1003">Cell membrane</keyword>
<dbReference type="Proteomes" id="UP000507695">
    <property type="component" value="Unassembled WGS sequence"/>
</dbReference>
<reference evidence="6" key="1">
    <citation type="submission" date="2019-04" db="EMBL/GenBank/DDBJ databases">
        <authorList>
            <consortium name="Pathogen Informatics"/>
        </authorList>
    </citation>
    <scope>NUCLEOTIDE SEQUENCE</scope>
    <source>
        <strain evidence="6">NCTC9183</strain>
    </source>
</reference>
<keyword evidence="3 6" id="KW-0328">Glycosyltransferase</keyword>
<keyword evidence="2" id="KW-0997">Cell inner membrane</keyword>
<evidence type="ECO:0000313" key="6">
    <source>
        <dbReference type="EMBL" id="VTM49040.1"/>
    </source>
</evidence>
<dbReference type="GO" id="GO:0009246">
    <property type="term" value="P:enterobacterial common antigen biosynthetic process"/>
    <property type="evidence" value="ECO:0007669"/>
    <property type="project" value="InterPro"/>
</dbReference>
<dbReference type="EMBL" id="CABDVL010000003">
    <property type="protein sequence ID" value="VTM49040.1"/>
    <property type="molecule type" value="Genomic_DNA"/>
</dbReference>
<organism evidence="6">
    <name type="scientific">Klebsiella pneumoniae</name>
    <dbReference type="NCBI Taxonomy" id="573"/>
    <lineage>
        <taxon>Bacteria</taxon>
        <taxon>Pseudomonadati</taxon>
        <taxon>Pseudomonadota</taxon>
        <taxon>Gammaproteobacteria</taxon>
        <taxon>Enterobacterales</taxon>
        <taxon>Enterobacteriaceae</taxon>
        <taxon>Klebsiella/Raoultella group</taxon>
        <taxon>Klebsiella</taxon>
        <taxon>Klebsiella pneumoniae complex</taxon>
    </lineage>
</organism>
<gene>
    <name evidence="6" type="primary">wecF_1</name>
    <name evidence="6" type="ORF">NCTC9183_00660</name>
</gene>
<evidence type="ECO:0000256" key="3">
    <source>
        <dbReference type="ARBA" id="ARBA00022676"/>
    </source>
</evidence>
<evidence type="ECO:0000256" key="2">
    <source>
        <dbReference type="ARBA" id="ARBA00022519"/>
    </source>
</evidence>